<dbReference type="AlphaFoldDB" id="A0AAV2LGG8"/>
<organism evidence="1 2">
    <name type="scientific">Knipowitschia caucasica</name>
    <name type="common">Caucasian dwarf goby</name>
    <name type="synonym">Pomatoschistus caucasicus</name>
    <dbReference type="NCBI Taxonomy" id="637954"/>
    <lineage>
        <taxon>Eukaryota</taxon>
        <taxon>Metazoa</taxon>
        <taxon>Chordata</taxon>
        <taxon>Craniata</taxon>
        <taxon>Vertebrata</taxon>
        <taxon>Euteleostomi</taxon>
        <taxon>Actinopterygii</taxon>
        <taxon>Neopterygii</taxon>
        <taxon>Teleostei</taxon>
        <taxon>Neoteleostei</taxon>
        <taxon>Acanthomorphata</taxon>
        <taxon>Gobiaria</taxon>
        <taxon>Gobiiformes</taxon>
        <taxon>Gobioidei</taxon>
        <taxon>Gobiidae</taxon>
        <taxon>Gobiinae</taxon>
        <taxon>Knipowitschia</taxon>
    </lineage>
</organism>
<dbReference type="EMBL" id="OZ035825">
    <property type="protein sequence ID" value="CAL1601246.1"/>
    <property type="molecule type" value="Genomic_DNA"/>
</dbReference>
<reference evidence="1 2" key="1">
    <citation type="submission" date="2024-04" db="EMBL/GenBank/DDBJ databases">
        <authorList>
            <person name="Waldvogel A.-M."/>
            <person name="Schoenle A."/>
        </authorList>
    </citation>
    <scope>NUCLEOTIDE SEQUENCE [LARGE SCALE GENOMIC DNA]</scope>
</reference>
<name>A0AAV2LGG8_KNICA</name>
<sequence length="96" mass="10778">MTRYRNKVCLQKVGQENNVPAFHMNRLETFKCEGSRILHKASRISDSSRCCFSAEAQLMKNHQCHPSPALLLSHSHTSTGRCRRVFGQSGTGGCQQ</sequence>
<keyword evidence="2" id="KW-1185">Reference proteome</keyword>
<dbReference type="Proteomes" id="UP001497482">
    <property type="component" value="Chromosome 3"/>
</dbReference>
<evidence type="ECO:0000313" key="2">
    <source>
        <dbReference type="Proteomes" id="UP001497482"/>
    </source>
</evidence>
<accession>A0AAV2LGG8</accession>
<proteinExistence type="predicted"/>
<protein>
    <submittedName>
        <fullName evidence="1">Uncharacterized protein</fullName>
    </submittedName>
</protein>
<evidence type="ECO:0000313" key="1">
    <source>
        <dbReference type="EMBL" id="CAL1601246.1"/>
    </source>
</evidence>
<gene>
    <name evidence="1" type="ORF">KC01_LOCUS29248</name>
</gene>